<feature type="domain" description="KIB1-4 beta-propeller" evidence="1">
    <location>
        <begin position="94"/>
        <end position="362"/>
    </location>
</feature>
<name>A0A2P6Q3I7_ROSCH</name>
<dbReference type="AlphaFoldDB" id="A0A2P6Q3I7"/>
<dbReference type="STRING" id="74649.A0A2P6Q3I7"/>
<dbReference type="Pfam" id="PF03478">
    <property type="entry name" value="Beta-prop_KIB1-4"/>
    <property type="match status" value="1"/>
</dbReference>
<dbReference type="InterPro" id="IPR005174">
    <property type="entry name" value="KIB1-4_b-propeller"/>
</dbReference>
<reference evidence="2 3" key="1">
    <citation type="journal article" date="2018" name="Nat. Genet.">
        <title>The Rosa genome provides new insights in the design of modern roses.</title>
        <authorList>
            <person name="Bendahmane M."/>
        </authorList>
    </citation>
    <scope>NUCLEOTIDE SEQUENCE [LARGE SCALE GENOMIC DNA]</scope>
    <source>
        <strain evidence="3">cv. Old Blush</strain>
    </source>
</reference>
<dbReference type="Proteomes" id="UP000238479">
    <property type="component" value="Chromosome 5"/>
</dbReference>
<organism evidence="2 3">
    <name type="scientific">Rosa chinensis</name>
    <name type="common">China rose</name>
    <dbReference type="NCBI Taxonomy" id="74649"/>
    <lineage>
        <taxon>Eukaryota</taxon>
        <taxon>Viridiplantae</taxon>
        <taxon>Streptophyta</taxon>
        <taxon>Embryophyta</taxon>
        <taxon>Tracheophyta</taxon>
        <taxon>Spermatophyta</taxon>
        <taxon>Magnoliopsida</taxon>
        <taxon>eudicotyledons</taxon>
        <taxon>Gunneridae</taxon>
        <taxon>Pentapetalae</taxon>
        <taxon>rosids</taxon>
        <taxon>fabids</taxon>
        <taxon>Rosales</taxon>
        <taxon>Rosaceae</taxon>
        <taxon>Rosoideae</taxon>
        <taxon>Rosoideae incertae sedis</taxon>
        <taxon>Rosa</taxon>
    </lineage>
</organism>
<evidence type="ECO:0000313" key="2">
    <source>
        <dbReference type="EMBL" id="PRQ28746.1"/>
    </source>
</evidence>
<dbReference type="PANTHER" id="PTHR44259:SF108">
    <property type="entry name" value="F-BOX PROTEIN SKIP23-LIKE"/>
    <property type="match status" value="1"/>
</dbReference>
<evidence type="ECO:0000313" key="3">
    <source>
        <dbReference type="Proteomes" id="UP000238479"/>
    </source>
</evidence>
<keyword evidence="3" id="KW-1185">Reference proteome</keyword>
<dbReference type="PANTHER" id="PTHR44259">
    <property type="entry name" value="OS07G0183000 PROTEIN-RELATED"/>
    <property type="match status" value="1"/>
</dbReference>
<protein>
    <recommendedName>
        <fullName evidence="1">KIB1-4 beta-propeller domain-containing protein</fullName>
    </recommendedName>
</protein>
<dbReference type="EMBL" id="PDCK01000043">
    <property type="protein sequence ID" value="PRQ28746.1"/>
    <property type="molecule type" value="Genomic_DNA"/>
</dbReference>
<dbReference type="InterPro" id="IPR050942">
    <property type="entry name" value="F-box_BR-signaling"/>
</dbReference>
<comment type="caution">
    <text evidence="2">The sequence shown here is derived from an EMBL/GenBank/DDBJ whole genome shotgun (WGS) entry which is preliminary data.</text>
</comment>
<sequence length="395" mass="44426">MAVDWSTDIPRDLVLCFANRLMVSLEDFIAFGAVCKSWSSAAMEVKENYLASISTSTSTSTGLRLLAYQVPLLMLPIRLTLPRGVAGGDVTVEFYSLTAKGNKIYRSKLLDAKGKMCYSSLGWLVTVSKDLEFKLLQPFKHAMNIQLPDGRASSLQYPLEDRGKFVLSSSPSWTSDYVVMFHTSTTLAYCRPGLGENWTELSFQRDNINIISDLTYYRGQFYVVDCCGRVLVVCDIDDPNRAKLKVVAPEINQKELLGTRRHIKQLYLAECAGALLLVFCLFSNKYESTTACRVFEVPFNNGKSWNDSEVKDLGNRAIFLSQSSSSFCIEVTDYSGCKANCIYFMNNMFVSSVLNIDMGIYNMSNASIDREFGKSFNYDFKDKSGSHLWIQPSFE</sequence>
<dbReference type="OMA" id="KHAMNIQ"/>
<gene>
    <name evidence="2" type="ORF">RchiOBHm_Chr5g0006331</name>
</gene>
<proteinExistence type="predicted"/>
<dbReference type="Gramene" id="PRQ28746">
    <property type="protein sequence ID" value="PRQ28746"/>
    <property type="gene ID" value="RchiOBHm_Chr5g0006331"/>
</dbReference>
<evidence type="ECO:0000259" key="1">
    <source>
        <dbReference type="Pfam" id="PF03478"/>
    </source>
</evidence>
<accession>A0A2P6Q3I7</accession>